<feature type="transmembrane region" description="Helical" evidence="1">
    <location>
        <begin position="12"/>
        <end position="32"/>
    </location>
</feature>
<keyword evidence="1" id="KW-0472">Membrane</keyword>
<protein>
    <submittedName>
        <fullName evidence="2">TIGR04086 family membrane protein</fullName>
    </submittedName>
</protein>
<feature type="transmembrane region" description="Helical" evidence="1">
    <location>
        <begin position="38"/>
        <end position="60"/>
    </location>
</feature>
<feature type="transmembrane region" description="Helical" evidence="1">
    <location>
        <begin position="67"/>
        <end position="89"/>
    </location>
</feature>
<evidence type="ECO:0000313" key="2">
    <source>
        <dbReference type="EMBL" id="MCC2210486.1"/>
    </source>
</evidence>
<organism evidence="2 3">
    <name type="scientific">Hominilimicola fabiformis</name>
    <dbReference type="NCBI Taxonomy" id="2885356"/>
    <lineage>
        <taxon>Bacteria</taxon>
        <taxon>Bacillati</taxon>
        <taxon>Bacillota</taxon>
        <taxon>Clostridia</taxon>
        <taxon>Eubacteriales</taxon>
        <taxon>Oscillospiraceae</taxon>
        <taxon>Hominilimicola</taxon>
    </lineage>
</organism>
<dbReference type="Pfam" id="PF12670">
    <property type="entry name" value="DUF3792"/>
    <property type="match status" value="1"/>
</dbReference>
<keyword evidence="1" id="KW-0812">Transmembrane</keyword>
<gene>
    <name evidence="2" type="ORF">LKE05_06745</name>
</gene>
<dbReference type="NCBIfam" id="TIGR04086">
    <property type="entry name" value="TIGR04086_membr"/>
    <property type="match status" value="1"/>
</dbReference>
<evidence type="ECO:0000313" key="3">
    <source>
        <dbReference type="Proteomes" id="UP001198242"/>
    </source>
</evidence>
<sequence length="118" mass="12319">MGINFKGVIKGTIFAILVTFVIILILALLSYFTGIDETIITTGVYASVIIGVILGTIAVSKAANSRAFVHAMLVCALYLIVLIGISLIVNNGIMFNTHFLAVIGGTFASGILGCIIGK</sequence>
<accession>A0AAE3J9J8</accession>
<keyword evidence="1" id="KW-1133">Transmembrane helix</keyword>
<dbReference type="AlphaFoldDB" id="A0AAE3J9J8"/>
<keyword evidence="3" id="KW-1185">Reference proteome</keyword>
<feature type="transmembrane region" description="Helical" evidence="1">
    <location>
        <begin position="95"/>
        <end position="116"/>
    </location>
</feature>
<name>A0AAE3J9J8_9FIRM</name>
<reference evidence="2 3" key="1">
    <citation type="submission" date="2021-10" db="EMBL/GenBank/DDBJ databases">
        <title>Anaerobic single-cell dispensing facilitates the cultivation of human gut bacteria.</title>
        <authorList>
            <person name="Afrizal A."/>
        </authorList>
    </citation>
    <scope>NUCLEOTIDE SEQUENCE [LARGE SCALE GENOMIC DNA]</scope>
    <source>
        <strain evidence="2 3">CLA-AA-H232</strain>
    </source>
</reference>
<comment type="caution">
    <text evidence="2">The sequence shown here is derived from an EMBL/GenBank/DDBJ whole genome shotgun (WGS) entry which is preliminary data.</text>
</comment>
<dbReference type="Proteomes" id="UP001198242">
    <property type="component" value="Unassembled WGS sequence"/>
</dbReference>
<evidence type="ECO:0000256" key="1">
    <source>
        <dbReference type="SAM" id="Phobius"/>
    </source>
</evidence>
<dbReference type="RefSeq" id="WP_117967165.1">
    <property type="nucleotide sequence ID" value="NZ_JAJEQM010000007.1"/>
</dbReference>
<dbReference type="EMBL" id="JAJEQM010000007">
    <property type="protein sequence ID" value="MCC2210486.1"/>
    <property type="molecule type" value="Genomic_DNA"/>
</dbReference>
<proteinExistence type="predicted"/>
<dbReference type="InterPro" id="IPR023804">
    <property type="entry name" value="DUF3792_TM"/>
</dbReference>